<gene>
    <name evidence="9" type="ORF">TEU_08200</name>
</gene>
<dbReference type="STRING" id="1505907.TEU_08200"/>
<evidence type="ECO:0000259" key="8">
    <source>
        <dbReference type="PROSITE" id="PS50011"/>
    </source>
</evidence>
<dbReference type="CDD" id="cd14014">
    <property type="entry name" value="STKc_PknB_like"/>
    <property type="match status" value="1"/>
</dbReference>
<feature type="region of interest" description="Disordered" evidence="6">
    <location>
        <begin position="38"/>
        <end position="64"/>
    </location>
</feature>
<dbReference type="InterPro" id="IPR000719">
    <property type="entry name" value="Prot_kinase_dom"/>
</dbReference>
<dbReference type="InterPro" id="IPR011009">
    <property type="entry name" value="Kinase-like_dom_sf"/>
</dbReference>
<accession>A0A097QV09</accession>
<evidence type="ECO:0000256" key="7">
    <source>
        <dbReference type="SAM" id="Phobius"/>
    </source>
</evidence>
<evidence type="ECO:0000313" key="10">
    <source>
        <dbReference type="Proteomes" id="UP000029980"/>
    </source>
</evidence>
<dbReference type="HOGENOM" id="CLU_035393_0_0_2"/>
<dbReference type="Gene3D" id="1.10.510.10">
    <property type="entry name" value="Transferase(Phosphotransferase) domain 1"/>
    <property type="match status" value="1"/>
</dbReference>
<dbReference type="InterPro" id="IPR017441">
    <property type="entry name" value="Protein_kinase_ATP_BS"/>
</dbReference>
<sequence length="454" mass="51552">MGLIRKVVWGFFSVQPPIFGAVGYWLFTGALERKLKHKKGNKKGYEKSTTSIGTKAKKPKLEKHTRPPLNFPPELLNKYEPLEFLGEGGFAKVFKVKRKSDGKIIALKVSRLDEKAKRFFLKEVQAWRLLNHKNIVKLYNAYDEPLPHLEIEFVDGIQLDGETIRDLGKYPKPANEETALKLVRGIAEGLKHAHSKQVYHRDLKPQNVLITSDLTPKITDWGLAKVGAVSTTATTTKGLTLLYATPEQLDDETYGHTDQRTDIYQLGLIFYELLTGKLPYQGTSPAVVMAKVINPAVKPKPPSHFNKALAKYDGIFEKLLAKRKEDRYQSVEEFLRDLGLVKKLEEEKKALGKEIEKTKTTMSITTDSKELKKLMSQLVEQLSRNALLHAQLNDKAGLINALEDLKAFSKEHREELESAIRQFKLMMRESVPISKSTLDELRVLLHRVEKEAEG</sequence>
<dbReference type="PANTHER" id="PTHR43289:SF6">
    <property type="entry name" value="SERINE_THREONINE-PROTEIN KINASE NEKL-3"/>
    <property type="match status" value="1"/>
</dbReference>
<keyword evidence="3 9" id="KW-0418">Kinase</keyword>
<feature type="domain" description="Protein kinase" evidence="8">
    <location>
        <begin position="79"/>
        <end position="340"/>
    </location>
</feature>
<dbReference type="EMBL" id="CP008887">
    <property type="protein sequence ID" value="AIU70312.1"/>
    <property type="molecule type" value="Genomic_DNA"/>
</dbReference>
<keyword evidence="7" id="KW-0472">Membrane</keyword>
<keyword evidence="2" id="KW-0547">Nucleotide-binding</keyword>
<dbReference type="SUPFAM" id="SSF56112">
    <property type="entry name" value="Protein kinase-like (PK-like)"/>
    <property type="match status" value="1"/>
</dbReference>
<evidence type="ECO:0000313" key="9">
    <source>
        <dbReference type="EMBL" id="AIU70312.1"/>
    </source>
</evidence>
<dbReference type="KEGG" id="teu:TEU_08200"/>
<feature type="transmembrane region" description="Helical" evidence="7">
    <location>
        <begin position="7"/>
        <end position="27"/>
    </location>
</feature>
<dbReference type="PROSITE" id="PS00107">
    <property type="entry name" value="PROTEIN_KINASE_ATP"/>
    <property type="match status" value="1"/>
</dbReference>
<evidence type="ECO:0000256" key="5">
    <source>
        <dbReference type="SAM" id="Coils"/>
    </source>
</evidence>
<dbReference type="InterPro" id="IPR008271">
    <property type="entry name" value="Ser/Thr_kinase_AS"/>
</dbReference>
<keyword evidence="9" id="KW-0723">Serine/threonine-protein kinase</keyword>
<evidence type="ECO:0000256" key="6">
    <source>
        <dbReference type="SAM" id="MobiDB-lite"/>
    </source>
</evidence>
<dbReference type="Proteomes" id="UP000029980">
    <property type="component" value="Chromosome"/>
</dbReference>
<keyword evidence="4" id="KW-0067">ATP-binding</keyword>
<dbReference type="GO" id="GO:0005524">
    <property type="term" value="F:ATP binding"/>
    <property type="evidence" value="ECO:0007669"/>
    <property type="project" value="UniProtKB-KW"/>
</dbReference>
<keyword evidence="1" id="KW-0808">Transferase</keyword>
<dbReference type="PANTHER" id="PTHR43289">
    <property type="entry name" value="MITOGEN-ACTIVATED PROTEIN KINASE KINASE KINASE 20-RELATED"/>
    <property type="match status" value="1"/>
</dbReference>
<dbReference type="PROSITE" id="PS00108">
    <property type="entry name" value="PROTEIN_KINASE_ST"/>
    <property type="match status" value="1"/>
</dbReference>
<organism evidence="9 10">
    <name type="scientific">Thermococcus eurythermalis</name>
    <dbReference type="NCBI Taxonomy" id="1505907"/>
    <lineage>
        <taxon>Archaea</taxon>
        <taxon>Methanobacteriati</taxon>
        <taxon>Methanobacteriota</taxon>
        <taxon>Thermococci</taxon>
        <taxon>Thermococcales</taxon>
        <taxon>Thermococcaceae</taxon>
        <taxon>Thermococcus</taxon>
    </lineage>
</organism>
<keyword evidence="7" id="KW-1133">Transmembrane helix</keyword>
<evidence type="ECO:0000256" key="1">
    <source>
        <dbReference type="ARBA" id="ARBA00022679"/>
    </source>
</evidence>
<proteinExistence type="predicted"/>
<name>A0A097QV09_9EURY</name>
<feature type="coiled-coil region" evidence="5">
    <location>
        <begin position="399"/>
        <end position="429"/>
    </location>
</feature>
<keyword evidence="10" id="KW-1185">Reference proteome</keyword>
<reference evidence="9 10" key="1">
    <citation type="journal article" date="2015" name="Int. J. Syst. Evol. Microbiol.">
        <title>Thermococcus eurythermalis sp. nov., a conditional piezophilic hyperthermophilic archaeon with a wide temperature range isolated from an oil-immersed chimney in the Guaymas Basin.</title>
        <authorList>
            <person name="Zhao W."/>
            <person name="Zeng X."/>
            <person name="Xiao X."/>
        </authorList>
    </citation>
    <scope>NUCLEOTIDE SEQUENCE [LARGE SCALE GENOMIC DNA]</scope>
    <source>
        <strain evidence="9 10">A501</strain>
    </source>
</reference>
<dbReference type="SMART" id="SM00220">
    <property type="entry name" value="S_TKc"/>
    <property type="match status" value="1"/>
</dbReference>
<evidence type="ECO:0000256" key="4">
    <source>
        <dbReference type="ARBA" id="ARBA00022840"/>
    </source>
</evidence>
<keyword evidence="5" id="KW-0175">Coiled coil</keyword>
<dbReference type="PROSITE" id="PS50011">
    <property type="entry name" value="PROTEIN_KINASE_DOM"/>
    <property type="match status" value="1"/>
</dbReference>
<keyword evidence="7" id="KW-0812">Transmembrane</keyword>
<dbReference type="AlphaFoldDB" id="A0A097QV09"/>
<evidence type="ECO:0000256" key="3">
    <source>
        <dbReference type="ARBA" id="ARBA00022777"/>
    </source>
</evidence>
<dbReference type="Pfam" id="PF00069">
    <property type="entry name" value="Pkinase"/>
    <property type="match status" value="1"/>
</dbReference>
<dbReference type="GO" id="GO:0004674">
    <property type="term" value="F:protein serine/threonine kinase activity"/>
    <property type="evidence" value="ECO:0007669"/>
    <property type="project" value="UniProtKB-KW"/>
</dbReference>
<evidence type="ECO:0000256" key="2">
    <source>
        <dbReference type="ARBA" id="ARBA00022741"/>
    </source>
</evidence>
<protein>
    <submittedName>
        <fullName evidence="9">Serine/threonine protein kinase</fullName>
    </submittedName>
</protein>